<proteinExistence type="predicted"/>
<dbReference type="Proteomes" id="UP000646365">
    <property type="component" value="Unassembled WGS sequence"/>
</dbReference>
<dbReference type="EMBL" id="BMJQ01000009">
    <property type="protein sequence ID" value="GGF26450.1"/>
    <property type="molecule type" value="Genomic_DNA"/>
</dbReference>
<gene>
    <name evidence="2" type="ORF">GCM10011611_35610</name>
</gene>
<feature type="compositionally biased region" description="Basic and acidic residues" evidence="1">
    <location>
        <begin position="31"/>
        <end position="51"/>
    </location>
</feature>
<evidence type="ECO:0000313" key="2">
    <source>
        <dbReference type="EMBL" id="GGF26450.1"/>
    </source>
</evidence>
<dbReference type="AlphaFoldDB" id="A0A8J2YWM5"/>
<name>A0A8J2YWM5_9PROT</name>
<dbReference type="RefSeq" id="WP_189048172.1">
    <property type="nucleotide sequence ID" value="NZ_BMJQ01000009.1"/>
</dbReference>
<accession>A0A8J2YWM5</accession>
<reference evidence="2" key="1">
    <citation type="journal article" date="2014" name="Int. J. Syst. Evol. Microbiol.">
        <title>Complete genome sequence of Corynebacterium casei LMG S-19264T (=DSM 44701T), isolated from a smear-ripened cheese.</title>
        <authorList>
            <consortium name="US DOE Joint Genome Institute (JGI-PGF)"/>
            <person name="Walter F."/>
            <person name="Albersmeier A."/>
            <person name="Kalinowski J."/>
            <person name="Ruckert C."/>
        </authorList>
    </citation>
    <scope>NUCLEOTIDE SEQUENCE</scope>
    <source>
        <strain evidence="2">CGMCC 1.15725</strain>
    </source>
</reference>
<feature type="region of interest" description="Disordered" evidence="1">
    <location>
        <begin position="26"/>
        <end position="60"/>
    </location>
</feature>
<evidence type="ECO:0000256" key="1">
    <source>
        <dbReference type="SAM" id="MobiDB-lite"/>
    </source>
</evidence>
<sequence>MVKLLIYALLAYVAFHFVRRFLAGLGAPGGAERRPDERRQADPRPDNRQGDPARSGEPPRMVAQDLVQCPVCGHYVAARCSRTNCPQ</sequence>
<reference evidence="2" key="2">
    <citation type="submission" date="2020-09" db="EMBL/GenBank/DDBJ databases">
        <authorList>
            <person name="Sun Q."/>
            <person name="Zhou Y."/>
        </authorList>
    </citation>
    <scope>NUCLEOTIDE SEQUENCE</scope>
    <source>
        <strain evidence="2">CGMCC 1.15725</strain>
    </source>
</reference>
<keyword evidence="3" id="KW-1185">Reference proteome</keyword>
<evidence type="ECO:0000313" key="3">
    <source>
        <dbReference type="Proteomes" id="UP000646365"/>
    </source>
</evidence>
<comment type="caution">
    <text evidence="2">The sequence shown here is derived from an EMBL/GenBank/DDBJ whole genome shotgun (WGS) entry which is preliminary data.</text>
</comment>
<organism evidence="2 3">
    <name type="scientific">Aliidongia dinghuensis</name>
    <dbReference type="NCBI Taxonomy" id="1867774"/>
    <lineage>
        <taxon>Bacteria</taxon>
        <taxon>Pseudomonadati</taxon>
        <taxon>Pseudomonadota</taxon>
        <taxon>Alphaproteobacteria</taxon>
        <taxon>Rhodospirillales</taxon>
        <taxon>Dongiaceae</taxon>
        <taxon>Aliidongia</taxon>
    </lineage>
</organism>
<protein>
    <submittedName>
        <fullName evidence="2">Uncharacterized protein</fullName>
    </submittedName>
</protein>